<reference evidence="1" key="1">
    <citation type="submission" date="2023-07" db="EMBL/GenBank/DDBJ databases">
        <title>Chromosome-level Genome Assembly of Striped Snakehead (Channa striata).</title>
        <authorList>
            <person name="Liu H."/>
        </authorList>
    </citation>
    <scope>NUCLEOTIDE SEQUENCE</scope>
    <source>
        <strain evidence="1">Gz</strain>
        <tissue evidence="1">Muscle</tissue>
    </source>
</reference>
<gene>
    <name evidence="1" type="ORF">Q5P01_026479</name>
</gene>
<protein>
    <submittedName>
        <fullName evidence="1">Uncharacterized protein</fullName>
    </submittedName>
</protein>
<comment type="caution">
    <text evidence="1">The sequence shown here is derived from an EMBL/GenBank/DDBJ whole genome shotgun (WGS) entry which is preliminary data.</text>
</comment>
<name>A0AA88IMK2_CHASR</name>
<evidence type="ECO:0000313" key="1">
    <source>
        <dbReference type="EMBL" id="KAK2816012.1"/>
    </source>
</evidence>
<organism evidence="1 2">
    <name type="scientific">Channa striata</name>
    <name type="common">Snakehead murrel</name>
    <name type="synonym">Ophicephalus striatus</name>
    <dbReference type="NCBI Taxonomy" id="64152"/>
    <lineage>
        <taxon>Eukaryota</taxon>
        <taxon>Metazoa</taxon>
        <taxon>Chordata</taxon>
        <taxon>Craniata</taxon>
        <taxon>Vertebrata</taxon>
        <taxon>Euteleostomi</taxon>
        <taxon>Actinopterygii</taxon>
        <taxon>Neopterygii</taxon>
        <taxon>Teleostei</taxon>
        <taxon>Neoteleostei</taxon>
        <taxon>Acanthomorphata</taxon>
        <taxon>Anabantaria</taxon>
        <taxon>Anabantiformes</taxon>
        <taxon>Channoidei</taxon>
        <taxon>Channidae</taxon>
        <taxon>Channa</taxon>
    </lineage>
</organism>
<dbReference type="Proteomes" id="UP001187415">
    <property type="component" value="Unassembled WGS sequence"/>
</dbReference>
<sequence>MSYGAPAQWIEVRYGRQGRRPRNAVDQAGFGDRLWTGSRGMARASPVWRYGGPVSHTMSNPPVPPLGFSAPARSTRPLLVDGPLRKSYADVVRQAAPRQLRGRGFPPRSDVGPDTRHRAFNSAVPQQDVLDHAEALVMSCMEAGETPVEGERDSDTVRGKPAVQDGRLRGAVLAESQAHFLQDIVELSSEADLSAVHRVAPAQRTQGTVVAPSGLEQH</sequence>
<keyword evidence="2" id="KW-1185">Reference proteome</keyword>
<accession>A0AA88IMK2</accession>
<dbReference type="AlphaFoldDB" id="A0AA88IMK2"/>
<proteinExistence type="predicted"/>
<dbReference type="EMBL" id="JAUPFM010000022">
    <property type="protein sequence ID" value="KAK2816012.1"/>
    <property type="molecule type" value="Genomic_DNA"/>
</dbReference>
<evidence type="ECO:0000313" key="2">
    <source>
        <dbReference type="Proteomes" id="UP001187415"/>
    </source>
</evidence>